<comment type="caution">
    <text evidence="3">The sequence shown here is derived from an EMBL/GenBank/DDBJ whole genome shotgun (WGS) entry which is preliminary data.</text>
</comment>
<organism evidence="3 4">
    <name type="scientific">Hermanssonia centrifuga</name>
    <dbReference type="NCBI Taxonomy" id="98765"/>
    <lineage>
        <taxon>Eukaryota</taxon>
        <taxon>Fungi</taxon>
        <taxon>Dikarya</taxon>
        <taxon>Basidiomycota</taxon>
        <taxon>Agaricomycotina</taxon>
        <taxon>Agaricomycetes</taxon>
        <taxon>Polyporales</taxon>
        <taxon>Meruliaceae</taxon>
        <taxon>Hermanssonia</taxon>
    </lineage>
</organism>
<dbReference type="Proteomes" id="UP000309038">
    <property type="component" value="Unassembled WGS sequence"/>
</dbReference>
<feature type="region of interest" description="Disordered" evidence="1">
    <location>
        <begin position="235"/>
        <end position="255"/>
    </location>
</feature>
<feature type="compositionally biased region" description="Polar residues" evidence="1">
    <location>
        <begin position="301"/>
        <end position="313"/>
    </location>
</feature>
<dbReference type="EMBL" id="SGPJ01000497">
    <property type="protein sequence ID" value="THG94125.1"/>
    <property type="molecule type" value="Genomic_DNA"/>
</dbReference>
<name>A0A4S4K8F2_9APHY</name>
<feature type="compositionally biased region" description="Polar residues" evidence="1">
    <location>
        <begin position="238"/>
        <end position="255"/>
    </location>
</feature>
<reference evidence="3 4" key="1">
    <citation type="submission" date="2019-02" db="EMBL/GenBank/DDBJ databases">
        <title>Genome sequencing of the rare red list fungi Phlebia centrifuga.</title>
        <authorList>
            <person name="Buettner E."/>
            <person name="Kellner H."/>
        </authorList>
    </citation>
    <scope>NUCLEOTIDE SEQUENCE [LARGE SCALE GENOMIC DNA]</scope>
    <source>
        <strain evidence="3 4">DSM 108282</strain>
    </source>
</reference>
<keyword evidence="4" id="KW-1185">Reference proteome</keyword>
<keyword evidence="2" id="KW-0812">Transmembrane</keyword>
<evidence type="ECO:0000313" key="3">
    <source>
        <dbReference type="EMBL" id="THG94125.1"/>
    </source>
</evidence>
<protein>
    <submittedName>
        <fullName evidence="3">Uncharacterized protein</fullName>
    </submittedName>
</protein>
<keyword evidence="2" id="KW-1133">Transmembrane helix</keyword>
<evidence type="ECO:0000256" key="1">
    <source>
        <dbReference type="SAM" id="MobiDB-lite"/>
    </source>
</evidence>
<dbReference type="AlphaFoldDB" id="A0A4S4K8F2"/>
<feature type="region of interest" description="Disordered" evidence="1">
    <location>
        <begin position="291"/>
        <end position="335"/>
    </location>
</feature>
<sequence>MNFTLDDTAPQLSYLPNYWGIQSSSDPSTLSFFDQTYHAAQRNGASVNMSIVGTAVYLYGSKGPNHGNYSVQFDADIVFLSAEADVMQFQQLLFQTTFAQSSSPHFVSLTALTTNENPWLDLDYITVSSADNTTAGSVALNTVVPPWAVTSSSNVQGMTTSTGSATPTNSSSANIQSHKNIVPEILAICFGSLLAIAIILLVCYTVLRKVWEARRAREHSFRAAKRATAYSPAPVFTASRTPARSNTTGGSQRTFSISPATVESTDTLSPEFRSITSDASLLTKVSRNLDKPKEAAGTPAPSKQFSFLSTVPSFNGPRSGKGSDADSMRTDFLQV</sequence>
<proteinExistence type="predicted"/>
<dbReference type="Gene3D" id="2.60.120.260">
    <property type="entry name" value="Galactose-binding domain-like"/>
    <property type="match status" value="1"/>
</dbReference>
<keyword evidence="2" id="KW-0472">Membrane</keyword>
<evidence type="ECO:0000256" key="2">
    <source>
        <dbReference type="SAM" id="Phobius"/>
    </source>
</evidence>
<accession>A0A4S4K8F2</accession>
<feature type="transmembrane region" description="Helical" evidence="2">
    <location>
        <begin position="185"/>
        <end position="207"/>
    </location>
</feature>
<evidence type="ECO:0000313" key="4">
    <source>
        <dbReference type="Proteomes" id="UP000309038"/>
    </source>
</evidence>
<gene>
    <name evidence="3" type="ORF">EW026_g7281</name>
</gene>